<keyword evidence="1" id="KW-1133">Transmembrane helix</keyword>
<evidence type="ECO:0000313" key="3">
    <source>
        <dbReference type="Proteomes" id="UP001147747"/>
    </source>
</evidence>
<keyword evidence="3" id="KW-1185">Reference proteome</keyword>
<evidence type="ECO:0000256" key="1">
    <source>
        <dbReference type="SAM" id="Phobius"/>
    </source>
</evidence>
<keyword evidence="1" id="KW-0472">Membrane</keyword>
<accession>A0A9W9W7M3</accession>
<keyword evidence="1" id="KW-0812">Transmembrane</keyword>
<organism evidence="2 3">
    <name type="scientific">Penicillium cosmopolitanum</name>
    <dbReference type="NCBI Taxonomy" id="1131564"/>
    <lineage>
        <taxon>Eukaryota</taxon>
        <taxon>Fungi</taxon>
        <taxon>Dikarya</taxon>
        <taxon>Ascomycota</taxon>
        <taxon>Pezizomycotina</taxon>
        <taxon>Eurotiomycetes</taxon>
        <taxon>Eurotiomycetidae</taxon>
        <taxon>Eurotiales</taxon>
        <taxon>Aspergillaceae</taxon>
        <taxon>Penicillium</taxon>
    </lineage>
</organism>
<dbReference type="RefSeq" id="XP_056492068.1">
    <property type="nucleotide sequence ID" value="XM_056626273.1"/>
</dbReference>
<proteinExistence type="predicted"/>
<dbReference type="Proteomes" id="UP001147747">
    <property type="component" value="Unassembled WGS sequence"/>
</dbReference>
<comment type="caution">
    <text evidence="2">The sequence shown here is derived from an EMBL/GenBank/DDBJ whole genome shotgun (WGS) entry which is preliminary data.</text>
</comment>
<dbReference type="EMBL" id="JAPZBU010000004">
    <property type="protein sequence ID" value="KAJ5407753.1"/>
    <property type="molecule type" value="Genomic_DNA"/>
</dbReference>
<reference evidence="2" key="1">
    <citation type="submission" date="2022-12" db="EMBL/GenBank/DDBJ databases">
        <authorList>
            <person name="Petersen C."/>
        </authorList>
    </citation>
    <scope>NUCLEOTIDE SEQUENCE</scope>
    <source>
        <strain evidence="2">IBT 29677</strain>
    </source>
</reference>
<evidence type="ECO:0000313" key="2">
    <source>
        <dbReference type="EMBL" id="KAJ5407753.1"/>
    </source>
</evidence>
<dbReference type="AlphaFoldDB" id="A0A9W9W7M3"/>
<protein>
    <submittedName>
        <fullName evidence="2">Uncharacterized protein</fullName>
    </submittedName>
</protein>
<gene>
    <name evidence="2" type="ORF">N7509_001636</name>
</gene>
<dbReference type="GeneID" id="81365253"/>
<sequence length="317" mass="34130">MELTQFYPRPPKYPSILHVVNILLHLTALSWFLQGLITMTLAQNNFGPLTTPFVLPSSCATPFLPCELCTVALKGQGCGPSYYTDDPECWPLRPLETQSPRPRFLQGFYSPGVSCPAGYTSACQVTHGGGGVGLEHMDTPEANTSHGDFTCTNVPSHDLCGGVDCKETSHGPPLIQKCVSTAQSTEYKGFGCWEGKLKPIDVTVPGNNTLSLGTGTITIFQRSISVFAPLIQLVHQRTDVTDSSTSTAGAEKKKGIHSSLSTGAKAGIGIGSVIGGFVLVGAIFLFWSRRRRNNRATNLAKGDSYVRNLQNYELSSR</sequence>
<dbReference type="OrthoDB" id="5429716at2759"/>
<name>A0A9W9W7M3_9EURO</name>
<feature type="transmembrane region" description="Helical" evidence="1">
    <location>
        <begin position="266"/>
        <end position="287"/>
    </location>
</feature>
<reference evidence="2" key="2">
    <citation type="journal article" date="2023" name="IMA Fungus">
        <title>Comparative genomic study of the Penicillium genus elucidates a diverse pangenome and 15 lateral gene transfer events.</title>
        <authorList>
            <person name="Petersen C."/>
            <person name="Sorensen T."/>
            <person name="Nielsen M.R."/>
            <person name="Sondergaard T.E."/>
            <person name="Sorensen J.L."/>
            <person name="Fitzpatrick D.A."/>
            <person name="Frisvad J.C."/>
            <person name="Nielsen K.L."/>
        </authorList>
    </citation>
    <scope>NUCLEOTIDE SEQUENCE</scope>
    <source>
        <strain evidence="2">IBT 29677</strain>
    </source>
</reference>